<proteinExistence type="predicted"/>
<dbReference type="EMBL" id="JAEVFJ010000002">
    <property type="protein sequence ID" value="KAH8106800.1"/>
    <property type="molecule type" value="Genomic_DNA"/>
</dbReference>
<dbReference type="PANTHER" id="PTHR38926:SF72">
    <property type="entry name" value="IM:7136021-RELATED"/>
    <property type="match status" value="1"/>
</dbReference>
<accession>A0A8K0XU32</accession>
<dbReference type="AlphaFoldDB" id="A0A8K0XU32"/>
<evidence type="ECO:0000313" key="1">
    <source>
        <dbReference type="EMBL" id="KAH8106800.1"/>
    </source>
</evidence>
<evidence type="ECO:0000313" key="2">
    <source>
        <dbReference type="Proteomes" id="UP000813824"/>
    </source>
</evidence>
<keyword evidence="2" id="KW-1185">Reference proteome</keyword>
<name>A0A8K0XU32_9AGAR</name>
<dbReference type="Proteomes" id="UP000813824">
    <property type="component" value="Unassembled WGS sequence"/>
</dbReference>
<comment type="caution">
    <text evidence="1">The sequence shown here is derived from an EMBL/GenBank/DDBJ whole genome shotgun (WGS) entry which is preliminary data.</text>
</comment>
<reference evidence="1" key="1">
    <citation type="journal article" date="2021" name="New Phytol.">
        <title>Evolutionary innovations through gain and loss of genes in the ectomycorrhizal Boletales.</title>
        <authorList>
            <person name="Wu G."/>
            <person name="Miyauchi S."/>
            <person name="Morin E."/>
            <person name="Kuo A."/>
            <person name="Drula E."/>
            <person name="Varga T."/>
            <person name="Kohler A."/>
            <person name="Feng B."/>
            <person name="Cao Y."/>
            <person name="Lipzen A."/>
            <person name="Daum C."/>
            <person name="Hundley H."/>
            <person name="Pangilinan J."/>
            <person name="Johnson J."/>
            <person name="Barry K."/>
            <person name="LaButti K."/>
            <person name="Ng V."/>
            <person name="Ahrendt S."/>
            <person name="Min B."/>
            <person name="Choi I.G."/>
            <person name="Park H."/>
            <person name="Plett J.M."/>
            <person name="Magnuson J."/>
            <person name="Spatafora J.W."/>
            <person name="Nagy L.G."/>
            <person name="Henrissat B."/>
            <person name="Grigoriev I.V."/>
            <person name="Yang Z.L."/>
            <person name="Xu J."/>
            <person name="Martin F.M."/>
        </authorList>
    </citation>
    <scope>NUCLEOTIDE SEQUENCE</scope>
    <source>
        <strain evidence="1">KKN 215</strain>
    </source>
</reference>
<dbReference type="PANTHER" id="PTHR38926">
    <property type="entry name" value="F-BOX DOMAIN CONTAINING PROTEIN, EXPRESSED"/>
    <property type="match status" value="1"/>
</dbReference>
<sequence>MSTEHPHDEHLTLESLLEPSSWKLPGFRTDVPPTDPARSQTETLDRLDVSLALLAKYRNSLRPFSRLTSDILIIIFQQLVQDYSDPHEASFGSYSWMGVAQVCQIWRDVVLTSAILWTNISTRYPKYALACIERSGDAALSLVVYTGSSRDNVAAVLDAVLPHVKRLRRLIVPSNYLRSSDDTVHELLRPLVESPAPMLESLETEKIRADQGWVTMPTVFTGTTPGLRRLRIHFMVPEPSSVSLSNLRVLTLCGRKHTPIILAVSRFLDLLEGCPLVEILKVEKANFTASDVVESRRVELKHLQVFELGRADASPVMDIFSHLVIPECAIRMKVWMDRYEENKFHIGLPLPVDLDPNHHLHDIRKIHVDFMNGYEGVEITGATGAKASTPFWISGLITSNTISQLGDMDAIAGTVFKSLANAFDFDVLEEFAITEMRNNLRWTGYTKKLWMDTFRRMPMLKALYITLEGGYDEGICRALLAALSTRDERTGNFLCPNLESITVWGDKTWSSLQCYIMAEQRAKAGKPLKKVSMKLSHYTSFSDPADTDLPLLRQYVENVDLEPIDIEFPDFPEWS</sequence>
<protein>
    <recommendedName>
        <fullName evidence="3">F-box domain-containing protein</fullName>
    </recommendedName>
</protein>
<evidence type="ECO:0008006" key="3">
    <source>
        <dbReference type="Google" id="ProtNLM"/>
    </source>
</evidence>
<dbReference type="OrthoDB" id="3053652at2759"/>
<gene>
    <name evidence="1" type="ORF">BXZ70DRAFT_1003703</name>
</gene>
<organism evidence="1 2">
    <name type="scientific">Cristinia sonorae</name>
    <dbReference type="NCBI Taxonomy" id="1940300"/>
    <lineage>
        <taxon>Eukaryota</taxon>
        <taxon>Fungi</taxon>
        <taxon>Dikarya</taxon>
        <taxon>Basidiomycota</taxon>
        <taxon>Agaricomycotina</taxon>
        <taxon>Agaricomycetes</taxon>
        <taxon>Agaricomycetidae</taxon>
        <taxon>Agaricales</taxon>
        <taxon>Pleurotineae</taxon>
        <taxon>Stephanosporaceae</taxon>
        <taxon>Cristinia</taxon>
    </lineage>
</organism>